<sequence>MNKALLTKWVWKWLEGNNSVWIMVMKARYGGTGIGEKRWPTLNARTSSLCKGIFLDMLEVCRAFGWELGSGATIQFWIDRWCGEEMLGDVAPDLFRLSCNKEGGVDKFFQSRENGGGWTVALTRARLGEVEARQFENLMTLLDHFVVRPEQEDHIRWRPTMTGAYLVKGGYRWWWERTAILNSNRCGAQRFWDGVGQQTGLSTSFRNIEELWQSGKAMDRSASDREARAWSQAIVPAGIRVYHENMWDSFGAALRDWTRFIGRDGVALVMSGSIMGMP</sequence>
<evidence type="ECO:0000313" key="1">
    <source>
        <dbReference type="EMBL" id="KAK1312269.1"/>
    </source>
</evidence>
<dbReference type="EMBL" id="JAUJYO010000007">
    <property type="protein sequence ID" value="KAK1312269.1"/>
    <property type="molecule type" value="Genomic_DNA"/>
</dbReference>
<dbReference type="PANTHER" id="PTHR36617:SF16">
    <property type="entry name" value="OS04G0516500 PROTEIN"/>
    <property type="match status" value="1"/>
</dbReference>
<dbReference type="AlphaFoldDB" id="A0AAV9EGK7"/>
<dbReference type="PANTHER" id="PTHR36617">
    <property type="entry name" value="PROTEIN, PUTATIVE-RELATED"/>
    <property type="match status" value="1"/>
</dbReference>
<accession>A0AAV9EGK7</accession>
<protein>
    <submittedName>
        <fullName evidence="1">Uncharacterized protein</fullName>
    </submittedName>
</protein>
<reference evidence="1" key="1">
    <citation type="journal article" date="2023" name="Nat. Commun.">
        <title>Diploid and tetraploid genomes of Acorus and the evolution of monocots.</title>
        <authorList>
            <person name="Ma L."/>
            <person name="Liu K.W."/>
            <person name="Li Z."/>
            <person name="Hsiao Y.Y."/>
            <person name="Qi Y."/>
            <person name="Fu T."/>
            <person name="Tang G.D."/>
            <person name="Zhang D."/>
            <person name="Sun W.H."/>
            <person name="Liu D.K."/>
            <person name="Li Y."/>
            <person name="Chen G.Z."/>
            <person name="Liu X.D."/>
            <person name="Liao X.Y."/>
            <person name="Jiang Y.T."/>
            <person name="Yu X."/>
            <person name="Hao Y."/>
            <person name="Huang J."/>
            <person name="Zhao X.W."/>
            <person name="Ke S."/>
            <person name="Chen Y.Y."/>
            <person name="Wu W.L."/>
            <person name="Hsu J.L."/>
            <person name="Lin Y.F."/>
            <person name="Huang M.D."/>
            <person name="Li C.Y."/>
            <person name="Huang L."/>
            <person name="Wang Z.W."/>
            <person name="Zhao X."/>
            <person name="Zhong W.Y."/>
            <person name="Peng D.H."/>
            <person name="Ahmad S."/>
            <person name="Lan S."/>
            <person name="Zhang J.S."/>
            <person name="Tsai W.C."/>
            <person name="Van de Peer Y."/>
            <person name="Liu Z.J."/>
        </authorList>
    </citation>
    <scope>NUCLEOTIDE SEQUENCE</scope>
    <source>
        <strain evidence="1">CP</strain>
    </source>
</reference>
<organism evidence="1 2">
    <name type="scientific">Acorus calamus</name>
    <name type="common">Sweet flag</name>
    <dbReference type="NCBI Taxonomy" id="4465"/>
    <lineage>
        <taxon>Eukaryota</taxon>
        <taxon>Viridiplantae</taxon>
        <taxon>Streptophyta</taxon>
        <taxon>Embryophyta</taxon>
        <taxon>Tracheophyta</taxon>
        <taxon>Spermatophyta</taxon>
        <taxon>Magnoliopsida</taxon>
        <taxon>Liliopsida</taxon>
        <taxon>Acoraceae</taxon>
        <taxon>Acorus</taxon>
    </lineage>
</organism>
<proteinExistence type="predicted"/>
<name>A0AAV9EGK7_ACOCL</name>
<gene>
    <name evidence="1" type="ORF">QJS10_CPA07g00477</name>
</gene>
<dbReference type="Proteomes" id="UP001180020">
    <property type="component" value="Unassembled WGS sequence"/>
</dbReference>
<evidence type="ECO:0000313" key="2">
    <source>
        <dbReference type="Proteomes" id="UP001180020"/>
    </source>
</evidence>
<keyword evidence="2" id="KW-1185">Reference proteome</keyword>
<reference evidence="1" key="2">
    <citation type="submission" date="2023-06" db="EMBL/GenBank/DDBJ databases">
        <authorList>
            <person name="Ma L."/>
            <person name="Liu K.-W."/>
            <person name="Li Z."/>
            <person name="Hsiao Y.-Y."/>
            <person name="Qi Y."/>
            <person name="Fu T."/>
            <person name="Tang G."/>
            <person name="Zhang D."/>
            <person name="Sun W.-H."/>
            <person name="Liu D.-K."/>
            <person name="Li Y."/>
            <person name="Chen G.-Z."/>
            <person name="Liu X.-D."/>
            <person name="Liao X.-Y."/>
            <person name="Jiang Y.-T."/>
            <person name="Yu X."/>
            <person name="Hao Y."/>
            <person name="Huang J."/>
            <person name="Zhao X.-W."/>
            <person name="Ke S."/>
            <person name="Chen Y.-Y."/>
            <person name="Wu W.-L."/>
            <person name="Hsu J.-L."/>
            <person name="Lin Y.-F."/>
            <person name="Huang M.-D."/>
            <person name="Li C.-Y."/>
            <person name="Huang L."/>
            <person name="Wang Z.-W."/>
            <person name="Zhao X."/>
            <person name="Zhong W.-Y."/>
            <person name="Peng D.-H."/>
            <person name="Ahmad S."/>
            <person name="Lan S."/>
            <person name="Zhang J.-S."/>
            <person name="Tsai W.-C."/>
            <person name="Van De Peer Y."/>
            <person name="Liu Z.-J."/>
        </authorList>
    </citation>
    <scope>NUCLEOTIDE SEQUENCE</scope>
    <source>
        <strain evidence="1">CP</strain>
        <tissue evidence="1">Leaves</tissue>
    </source>
</reference>
<comment type="caution">
    <text evidence="1">The sequence shown here is derived from an EMBL/GenBank/DDBJ whole genome shotgun (WGS) entry which is preliminary data.</text>
</comment>